<evidence type="ECO:0008006" key="11">
    <source>
        <dbReference type="Google" id="ProtNLM"/>
    </source>
</evidence>
<evidence type="ECO:0000256" key="4">
    <source>
        <dbReference type="ARBA" id="ARBA00022692"/>
    </source>
</evidence>
<dbReference type="AlphaFoldDB" id="R9L5L9"/>
<dbReference type="STRING" id="1235794.C811_00132"/>
<evidence type="ECO:0000256" key="6">
    <source>
        <dbReference type="ARBA" id="ARBA00023136"/>
    </source>
</evidence>
<feature type="transmembrane region" description="Helical" evidence="8">
    <location>
        <begin position="308"/>
        <end position="336"/>
    </location>
</feature>
<organism evidence="9 10">
    <name type="scientific">Adlercreutzia caecimuris B7</name>
    <dbReference type="NCBI Taxonomy" id="1235794"/>
    <lineage>
        <taxon>Bacteria</taxon>
        <taxon>Bacillati</taxon>
        <taxon>Actinomycetota</taxon>
        <taxon>Coriobacteriia</taxon>
        <taxon>Eggerthellales</taxon>
        <taxon>Eggerthellaceae</taxon>
        <taxon>Adlercreutzia</taxon>
    </lineage>
</organism>
<evidence type="ECO:0000256" key="1">
    <source>
        <dbReference type="ARBA" id="ARBA00004651"/>
    </source>
</evidence>
<dbReference type="Pfam" id="PF03062">
    <property type="entry name" value="MBOAT"/>
    <property type="match status" value="1"/>
</dbReference>
<feature type="transmembrane region" description="Helical" evidence="8">
    <location>
        <begin position="149"/>
        <end position="169"/>
    </location>
</feature>
<feature type="transmembrane region" description="Helical" evidence="8">
    <location>
        <begin position="382"/>
        <end position="404"/>
    </location>
</feature>
<dbReference type="GeneID" id="82189797"/>
<feature type="transmembrane region" description="Helical" evidence="8">
    <location>
        <begin position="181"/>
        <end position="200"/>
    </location>
</feature>
<dbReference type="PANTHER" id="PTHR13285">
    <property type="entry name" value="ACYLTRANSFERASE"/>
    <property type="match status" value="1"/>
</dbReference>
<dbReference type="GO" id="GO:0005886">
    <property type="term" value="C:plasma membrane"/>
    <property type="evidence" value="ECO:0007669"/>
    <property type="project" value="UniProtKB-SubCell"/>
</dbReference>
<keyword evidence="10" id="KW-1185">Reference proteome</keyword>
<dbReference type="InterPro" id="IPR024194">
    <property type="entry name" value="Ac/AlaTfrase_AlgI/DltB"/>
</dbReference>
<keyword evidence="7" id="KW-0012">Acyltransferase</keyword>
<reference evidence="9 10" key="1">
    <citation type="submission" date="2013-04" db="EMBL/GenBank/DDBJ databases">
        <title>The Genome Sequence of Enterorhabdus caecimuris B7.</title>
        <authorList>
            <consortium name="The Broad Institute Genomics Platform"/>
            <consortium name="The Broad Institute Genome Sequencing Center for Infectious Disease"/>
            <person name="Earl A."/>
            <person name="Xavier R."/>
            <person name="Elson C."/>
            <person name="Duck W."/>
            <person name="Walker B."/>
            <person name="Young S."/>
            <person name="Zeng Q."/>
            <person name="Gargeya S."/>
            <person name="Fitzgerald M."/>
            <person name="Haas B."/>
            <person name="Abouelleil A."/>
            <person name="Allen A.W."/>
            <person name="Alvarado L."/>
            <person name="Arachchi H.M."/>
            <person name="Berlin A.M."/>
            <person name="Chapman S.B."/>
            <person name="Gainer-Dewar J."/>
            <person name="Goldberg J."/>
            <person name="Griggs A."/>
            <person name="Gujja S."/>
            <person name="Hansen M."/>
            <person name="Howarth C."/>
            <person name="Imamovic A."/>
            <person name="Ireland A."/>
            <person name="Larimer J."/>
            <person name="McCowan C."/>
            <person name="Murphy C."/>
            <person name="Pearson M."/>
            <person name="Poon T.W."/>
            <person name="Priest M."/>
            <person name="Roberts A."/>
            <person name="Saif S."/>
            <person name="Shea T."/>
            <person name="Sisk P."/>
            <person name="Sykes S."/>
            <person name="Wortman J."/>
            <person name="Nusbaum C."/>
            <person name="Birren B."/>
        </authorList>
    </citation>
    <scope>NUCLEOTIDE SEQUENCE [LARGE SCALE GENOMIC DNA]</scope>
    <source>
        <strain evidence="9 10">B7</strain>
    </source>
</reference>
<dbReference type="eggNOG" id="COG1696">
    <property type="taxonomic scope" value="Bacteria"/>
</dbReference>
<evidence type="ECO:0000313" key="9">
    <source>
        <dbReference type="EMBL" id="EOS53828.1"/>
    </source>
</evidence>
<evidence type="ECO:0000256" key="8">
    <source>
        <dbReference type="SAM" id="Phobius"/>
    </source>
</evidence>
<accession>R9L5L9</accession>
<evidence type="ECO:0000256" key="7">
    <source>
        <dbReference type="PIRNR" id="PIRNR016636"/>
    </source>
</evidence>
<dbReference type="EMBL" id="ASSY01000001">
    <property type="protein sequence ID" value="EOS53828.1"/>
    <property type="molecule type" value="Genomic_DNA"/>
</dbReference>
<protein>
    <recommendedName>
        <fullName evidence="11">MBOAT family protein</fullName>
    </recommendedName>
</protein>
<evidence type="ECO:0000256" key="3">
    <source>
        <dbReference type="ARBA" id="ARBA00022475"/>
    </source>
</evidence>
<dbReference type="Proteomes" id="UP000014204">
    <property type="component" value="Unassembled WGS sequence"/>
</dbReference>
<dbReference type="PATRIC" id="fig|1235794.3.peg.136"/>
<feature type="transmembrane region" description="Helical" evidence="8">
    <location>
        <begin position="79"/>
        <end position="97"/>
    </location>
</feature>
<name>R9L5L9_9ACTN</name>
<evidence type="ECO:0000313" key="10">
    <source>
        <dbReference type="Proteomes" id="UP000014204"/>
    </source>
</evidence>
<dbReference type="OrthoDB" id="139172at2"/>
<dbReference type="PIRSF" id="PIRSF500217">
    <property type="entry name" value="AlgI"/>
    <property type="match status" value="1"/>
</dbReference>
<gene>
    <name evidence="9" type="ORF">C811_00132</name>
</gene>
<evidence type="ECO:0000256" key="5">
    <source>
        <dbReference type="ARBA" id="ARBA00022989"/>
    </source>
</evidence>
<proteinExistence type="inferred from homology"/>
<sequence>MIFSSATFLLAFLPLFLIAYFVIPWRPAKNVVLLLASLLFYAWGEPVYIWLMVFSMTINWAGGVALSSSRCEGAATRKLILAATLVIDLGILGFFKYEGFIAENINALLGANLIPDYELPLPIGISFYTLQAVSYVIDVYRKDTCAQKNPLYLGMYIAMFPQLVAGPIVRYSDIEDQIDDRHVTLAGFCAGIRLFCIGLGKKVLLANTVAILATDMLSSGGASIGAIGAWAGLAAYSFQIFFDFGGYSDMAIGMGKMMGFNYPRNFNYPYISHSATEFWRRWHMTLGGFFRDYVYIPLGGNRSSQGRWVFNIAVVWGLTGIWHGAAWNFLLWGLYYGALLICEKLFLLKALDRLPSAIRRLWCIAVFMFGWLIFWIEDPAVFTEYVAAMFGAFGFTGSSSLWALGAWEYWPLLIPCVLASTPLVPQLRECLVAWACRRPATNVVQTGLAAQKCKVSDLQCDNEAWLGEVADAYPSKQRSLTVRAVFTLTDIACLTMLCLSVISVISGSFNPFIYFRF</sequence>
<dbReference type="GO" id="GO:0042121">
    <property type="term" value="P:alginic acid biosynthetic process"/>
    <property type="evidence" value="ECO:0007669"/>
    <property type="project" value="InterPro"/>
</dbReference>
<keyword evidence="3 7" id="KW-1003">Cell membrane</keyword>
<keyword evidence="7" id="KW-0808">Transferase</keyword>
<keyword evidence="4 8" id="KW-0812">Transmembrane</keyword>
<comment type="similarity">
    <text evidence="2 7">Belongs to the membrane-bound acyltransferase family.</text>
</comment>
<feature type="transmembrane region" description="Helical" evidence="8">
    <location>
        <begin position="221"/>
        <end position="242"/>
    </location>
</feature>
<comment type="subcellular location">
    <subcellularLocation>
        <location evidence="1">Cell membrane</location>
        <topology evidence="1">Multi-pass membrane protein</topology>
    </subcellularLocation>
</comment>
<feature type="transmembrane region" description="Helical" evidence="8">
    <location>
        <begin position="485"/>
        <end position="509"/>
    </location>
</feature>
<keyword evidence="6 7" id="KW-0472">Membrane</keyword>
<dbReference type="RefSeq" id="WP_016308381.1">
    <property type="nucleotide sequence ID" value="NZ_KE159646.1"/>
</dbReference>
<dbReference type="GO" id="GO:0016746">
    <property type="term" value="F:acyltransferase activity"/>
    <property type="evidence" value="ECO:0007669"/>
    <property type="project" value="UniProtKB-KW"/>
</dbReference>
<keyword evidence="5 8" id="KW-1133">Transmembrane helix</keyword>
<evidence type="ECO:0000256" key="2">
    <source>
        <dbReference type="ARBA" id="ARBA00010323"/>
    </source>
</evidence>
<dbReference type="HOGENOM" id="CLU_025255_1_3_11"/>
<feature type="transmembrane region" description="Helical" evidence="8">
    <location>
        <begin position="357"/>
        <end position="376"/>
    </location>
</feature>
<dbReference type="InterPro" id="IPR028362">
    <property type="entry name" value="AlgI"/>
</dbReference>
<dbReference type="PANTHER" id="PTHR13285:SF18">
    <property type="entry name" value="PROTEIN-CYSTEINE N-PALMITOYLTRANSFERASE RASP"/>
    <property type="match status" value="1"/>
</dbReference>
<feature type="transmembrane region" description="Helical" evidence="8">
    <location>
        <begin position="7"/>
        <end position="27"/>
    </location>
</feature>
<dbReference type="InterPro" id="IPR051085">
    <property type="entry name" value="MB_O-acyltransferase"/>
</dbReference>
<dbReference type="InterPro" id="IPR004299">
    <property type="entry name" value="MBOAT_fam"/>
</dbReference>
<dbReference type="PIRSF" id="PIRSF016636">
    <property type="entry name" value="AlgI_DltB"/>
    <property type="match status" value="1"/>
</dbReference>
<comment type="caution">
    <text evidence="9">The sequence shown here is derived from an EMBL/GenBank/DDBJ whole genome shotgun (WGS) entry which is preliminary data.</text>
</comment>